<proteinExistence type="predicted"/>
<evidence type="ECO:0000313" key="4">
    <source>
        <dbReference type="EMBL" id="QKW49856.1"/>
    </source>
</evidence>
<keyword evidence="5" id="KW-1185">Reference proteome</keyword>
<dbReference type="Pfam" id="PF01928">
    <property type="entry name" value="CYTH"/>
    <property type="match status" value="1"/>
</dbReference>
<feature type="domain" description="CYTH" evidence="2">
    <location>
        <begin position="5"/>
        <end position="218"/>
    </location>
</feature>
<dbReference type="PANTHER" id="PTHR39339:SF1">
    <property type="entry name" value="CHAD DOMAIN-CONTAINING PROTEIN"/>
    <property type="match status" value="1"/>
</dbReference>
<accession>A0A7H8N6A3</accession>
<dbReference type="AlphaFoldDB" id="A0A7H8N6A3"/>
<feature type="compositionally biased region" description="Basic and acidic residues" evidence="1">
    <location>
        <begin position="228"/>
        <end position="244"/>
    </location>
</feature>
<dbReference type="SMART" id="SM01118">
    <property type="entry name" value="CYTH"/>
    <property type="match status" value="1"/>
</dbReference>
<dbReference type="InterPro" id="IPR007899">
    <property type="entry name" value="CHAD_dom"/>
</dbReference>
<feature type="region of interest" description="Disordered" evidence="1">
    <location>
        <begin position="210"/>
        <end position="283"/>
    </location>
</feature>
<gene>
    <name evidence="4" type="ORF">HUT08_10210</name>
</gene>
<feature type="region of interest" description="Disordered" evidence="1">
    <location>
        <begin position="75"/>
        <end position="96"/>
    </location>
</feature>
<name>A0A7H8N6A3_9ACTN</name>
<evidence type="ECO:0000259" key="3">
    <source>
        <dbReference type="PROSITE" id="PS51708"/>
    </source>
</evidence>
<dbReference type="Gene3D" id="2.40.320.10">
    <property type="entry name" value="Hypothetical Protein Pfu-838710-001"/>
    <property type="match status" value="1"/>
</dbReference>
<protein>
    <submittedName>
        <fullName evidence="4">CYTH and CHAD domain-containing protein</fullName>
    </submittedName>
</protein>
<dbReference type="PROSITE" id="PS51708">
    <property type="entry name" value="CHAD"/>
    <property type="match status" value="1"/>
</dbReference>
<feature type="compositionally biased region" description="Basic residues" evidence="1">
    <location>
        <begin position="245"/>
        <end position="270"/>
    </location>
</feature>
<dbReference type="PROSITE" id="PS51707">
    <property type="entry name" value="CYTH"/>
    <property type="match status" value="1"/>
</dbReference>
<feature type="domain" description="CHAD" evidence="3">
    <location>
        <begin position="286"/>
        <end position="580"/>
    </location>
</feature>
<dbReference type="RefSeq" id="WP_176161591.1">
    <property type="nucleotide sequence ID" value="NZ_CP054929.1"/>
</dbReference>
<evidence type="ECO:0000259" key="2">
    <source>
        <dbReference type="PROSITE" id="PS51707"/>
    </source>
</evidence>
<evidence type="ECO:0000313" key="5">
    <source>
        <dbReference type="Proteomes" id="UP000509303"/>
    </source>
</evidence>
<dbReference type="Proteomes" id="UP000509303">
    <property type="component" value="Chromosome"/>
</dbReference>
<sequence length="587" mass="63120">MSRTVREIERKYEAAPGGAPLDLAALSALAELPDVASVVDDGVTALDATYYDTADQRLAADGVTLRRRTGGSDEGWHLKLPVRPKGAPRTSDGGDVVRDEIRAPLGDAVPPELAALTRSRTLDAPLRPLVELRTRRTVWRLVGAAGEPLAEISADEVSARRAGSAGAPVRWSEVEVELGAGGDPALLDAVERHLATLGLRPAGSTSKLARALAETAAPHVESVPATKARREEHRAAHGDGDDTRKKPKESKKPKKPKKQRKPRPPKKARRREGADALLGGGDPTAELTAGDVVLDAVRRQVAAIVALDPAARREVPDAVHRMRVATRRLRSVLRSYRKVLDRAAADPVGAELKWLAGELGVDRDREVLAERLTAGLDAVPDEQRLGPVRARLTIWAQAEHADARQRLIAALDGPRYLDLLTTLDALRADPPRTREGTPPLLRPAAAKPPRKVVRAAVLAETDRLARRVDAALALPPGPERDGALHAARKAAKRARYAAETAELSLGKGARELAGRLQAVQQVLGDHQDSVRVRETLRAIAVRAHAAGESTFTLGLLYGREEAAAAARERELPKVWAAVLDPPPRRLL</sequence>
<dbReference type="SUPFAM" id="SSF55154">
    <property type="entry name" value="CYTH-like phosphatases"/>
    <property type="match status" value="1"/>
</dbReference>
<reference evidence="4 5" key="1">
    <citation type="submission" date="2020-06" db="EMBL/GenBank/DDBJ databases">
        <title>Genome mining for natural products.</title>
        <authorList>
            <person name="Zhang B."/>
            <person name="Shi J."/>
            <person name="Ge H."/>
        </authorList>
    </citation>
    <scope>NUCLEOTIDE SEQUENCE [LARGE SCALE GENOMIC DNA]</scope>
    <source>
        <strain evidence="4 5">NA00687</strain>
    </source>
</reference>
<dbReference type="Gene3D" id="1.40.20.10">
    <property type="entry name" value="CHAD domain"/>
    <property type="match status" value="1"/>
</dbReference>
<dbReference type="InterPro" id="IPR038186">
    <property type="entry name" value="CHAD_dom_sf"/>
</dbReference>
<dbReference type="CDD" id="cd07374">
    <property type="entry name" value="CYTH-like_Pase"/>
    <property type="match status" value="1"/>
</dbReference>
<dbReference type="InterPro" id="IPR023577">
    <property type="entry name" value="CYTH_domain"/>
</dbReference>
<dbReference type="Pfam" id="PF05235">
    <property type="entry name" value="CHAD"/>
    <property type="match status" value="1"/>
</dbReference>
<dbReference type="EMBL" id="CP054929">
    <property type="protein sequence ID" value="QKW49856.1"/>
    <property type="molecule type" value="Genomic_DNA"/>
</dbReference>
<dbReference type="PANTHER" id="PTHR39339">
    <property type="entry name" value="SLR1444 PROTEIN"/>
    <property type="match status" value="1"/>
</dbReference>
<organism evidence="4 5">
    <name type="scientific">Streptomyces buecherae</name>
    <dbReference type="NCBI Taxonomy" id="2763006"/>
    <lineage>
        <taxon>Bacteria</taxon>
        <taxon>Bacillati</taxon>
        <taxon>Actinomycetota</taxon>
        <taxon>Actinomycetes</taxon>
        <taxon>Kitasatosporales</taxon>
        <taxon>Streptomycetaceae</taxon>
        <taxon>Streptomyces</taxon>
    </lineage>
</organism>
<dbReference type="SMART" id="SM00880">
    <property type="entry name" value="CHAD"/>
    <property type="match status" value="1"/>
</dbReference>
<dbReference type="InterPro" id="IPR033469">
    <property type="entry name" value="CYTH-like_dom_sf"/>
</dbReference>
<evidence type="ECO:0000256" key="1">
    <source>
        <dbReference type="SAM" id="MobiDB-lite"/>
    </source>
</evidence>